<dbReference type="EMBL" id="AKHW03000487">
    <property type="protein sequence ID" value="KYO46908.1"/>
    <property type="molecule type" value="Genomic_DNA"/>
</dbReference>
<sequence length="121" mass="13455">MMAIATCFRGVRNGCMLMSWHMMWGASWVMMFMRVAHYTQKVWIHCSPSQVPRTILLLLVGVGTVLEHPGIHGIPSGLILTSYVKVGGSVQDARQVQSTVGAPTQDIWLLAQGHEEVRHDN</sequence>
<protein>
    <submittedName>
        <fullName evidence="1">Uncharacterized protein</fullName>
    </submittedName>
</protein>
<name>A0A151PD23_ALLMI</name>
<proteinExistence type="predicted"/>
<gene>
    <name evidence="1" type="ORF">Y1Q_0014483</name>
</gene>
<organism evidence="1 2">
    <name type="scientific">Alligator mississippiensis</name>
    <name type="common">American alligator</name>
    <dbReference type="NCBI Taxonomy" id="8496"/>
    <lineage>
        <taxon>Eukaryota</taxon>
        <taxon>Metazoa</taxon>
        <taxon>Chordata</taxon>
        <taxon>Craniata</taxon>
        <taxon>Vertebrata</taxon>
        <taxon>Euteleostomi</taxon>
        <taxon>Archelosauria</taxon>
        <taxon>Archosauria</taxon>
        <taxon>Crocodylia</taxon>
        <taxon>Alligatoridae</taxon>
        <taxon>Alligatorinae</taxon>
        <taxon>Alligator</taxon>
    </lineage>
</organism>
<evidence type="ECO:0000313" key="2">
    <source>
        <dbReference type="Proteomes" id="UP000050525"/>
    </source>
</evidence>
<comment type="caution">
    <text evidence="1">The sequence shown here is derived from an EMBL/GenBank/DDBJ whole genome shotgun (WGS) entry which is preliminary data.</text>
</comment>
<reference evidence="1 2" key="1">
    <citation type="journal article" date="2012" name="Genome Biol.">
        <title>Sequencing three crocodilian genomes to illuminate the evolution of archosaurs and amniotes.</title>
        <authorList>
            <person name="St John J.A."/>
            <person name="Braun E.L."/>
            <person name="Isberg S.R."/>
            <person name="Miles L.G."/>
            <person name="Chong A.Y."/>
            <person name="Gongora J."/>
            <person name="Dalzell P."/>
            <person name="Moran C."/>
            <person name="Bed'hom B."/>
            <person name="Abzhanov A."/>
            <person name="Burgess S.C."/>
            <person name="Cooksey A.M."/>
            <person name="Castoe T.A."/>
            <person name="Crawford N.G."/>
            <person name="Densmore L.D."/>
            <person name="Drew J.C."/>
            <person name="Edwards S.V."/>
            <person name="Faircloth B.C."/>
            <person name="Fujita M.K."/>
            <person name="Greenwold M.J."/>
            <person name="Hoffmann F.G."/>
            <person name="Howard J.M."/>
            <person name="Iguchi T."/>
            <person name="Janes D.E."/>
            <person name="Khan S.Y."/>
            <person name="Kohno S."/>
            <person name="de Koning A.J."/>
            <person name="Lance S.L."/>
            <person name="McCarthy F.M."/>
            <person name="McCormack J.E."/>
            <person name="Merchant M.E."/>
            <person name="Peterson D.G."/>
            <person name="Pollock D.D."/>
            <person name="Pourmand N."/>
            <person name="Raney B.J."/>
            <person name="Roessler K.A."/>
            <person name="Sanford J.R."/>
            <person name="Sawyer R.H."/>
            <person name="Schmidt C.J."/>
            <person name="Triplett E.W."/>
            <person name="Tuberville T.D."/>
            <person name="Venegas-Anaya M."/>
            <person name="Howard J.T."/>
            <person name="Jarvis E.D."/>
            <person name="Guillette L.J.Jr."/>
            <person name="Glenn T.C."/>
            <person name="Green R.E."/>
            <person name="Ray D.A."/>
        </authorList>
    </citation>
    <scope>NUCLEOTIDE SEQUENCE [LARGE SCALE GENOMIC DNA]</scope>
    <source>
        <strain evidence="1">KSC_2009_1</strain>
    </source>
</reference>
<keyword evidence="2" id="KW-1185">Reference proteome</keyword>
<accession>A0A151PD23</accession>
<dbReference type="Proteomes" id="UP000050525">
    <property type="component" value="Unassembled WGS sequence"/>
</dbReference>
<evidence type="ECO:0000313" key="1">
    <source>
        <dbReference type="EMBL" id="KYO46908.1"/>
    </source>
</evidence>
<dbReference type="AlphaFoldDB" id="A0A151PD23"/>